<evidence type="ECO:0000256" key="3">
    <source>
        <dbReference type="ARBA" id="ARBA00022670"/>
    </source>
</evidence>
<sequence length="635" mass="68797">MDVVVPCLLFLALLCGEVSADSSEEFGVMSFEQESGEYSGSLMAAAAQKSVAPRLILNPFSVFGNPKCFYNGDEGRCYGEVECLALAGNYGAFCPGLQGLCCLFYRACHQRTSQEVSYFRNLQWPLESPVGGTCAFKVIRRSDDFCGLQVTPEKLELMADSRHCETTEVVIKGAGNRAPLPLCRSAKAMTYNIDFSRVSEVYVEVQSSSRSAAAWNIKLTQVPCSEFSGESVDTASGPVGPPVSSGPVGGSGGGSGGGSVFPDIVFPPIFPFLKPTTTRPSTSRPITTNRPPSPQPPAPPPTNGGFRGCGIKGSDRRKRDANIAATPHDTESRSWWTSRKTSAAANSVASDRRNQPAVVARDNPFIRDLTFEGPNVEDSHFNYWSGAATNITSRITFGRPAGLREYPWQVAMFVGGRYHCGASVIGDRYVLTAAHCVISYRVNPAPLRLSFGDWDVSNNNDGPYIEGKVEKVTVHESYSRSTLQNDVAVLKLTTPLQYSDRVQPICLPTSDIPTDGELQATITGWGRDESKQLKTILQELTSTITTNKLCGERWNKNGAPSSFIVDTMMCMDASDGDSCNGDSGGPAVMQYPEGSQNYVQVGIVSFGSGSCTDKDLPGVYTRVSKYRDWIRQHMN</sequence>
<dbReference type="SMART" id="SM00020">
    <property type="entry name" value="Tryp_SPc"/>
    <property type="match status" value="1"/>
</dbReference>
<evidence type="ECO:0000313" key="12">
    <source>
        <dbReference type="Proteomes" id="UP000694843"/>
    </source>
</evidence>
<dbReference type="GO" id="GO:0006508">
    <property type="term" value="P:proteolysis"/>
    <property type="evidence" value="ECO:0007669"/>
    <property type="project" value="UniProtKB-KW"/>
</dbReference>
<dbReference type="InterPro" id="IPR009003">
    <property type="entry name" value="Peptidase_S1_PA"/>
</dbReference>
<dbReference type="GeneID" id="108664676"/>
<dbReference type="KEGG" id="hazt:108664676"/>
<keyword evidence="2" id="KW-0964">Secreted</keyword>
<comment type="subcellular location">
    <subcellularLocation>
        <location evidence="1">Secreted</location>
    </subcellularLocation>
</comment>
<keyword evidence="13" id="KW-0472">Membrane</keyword>
<dbReference type="Pfam" id="PF00089">
    <property type="entry name" value="Trypsin"/>
    <property type="match status" value="1"/>
</dbReference>
<evidence type="ECO:0000256" key="1">
    <source>
        <dbReference type="ARBA" id="ARBA00004613"/>
    </source>
</evidence>
<name>A0A8B7MZX0_HYAAZ</name>
<keyword evidence="4 10" id="KW-0732">Signal</keyword>
<feature type="compositionally biased region" description="Pro residues" evidence="9">
    <location>
        <begin position="291"/>
        <end position="302"/>
    </location>
</feature>
<feature type="region of interest" description="Disordered" evidence="9">
    <location>
        <begin position="272"/>
        <end position="338"/>
    </location>
</feature>
<reference evidence="13" key="1">
    <citation type="submission" date="2025-08" db="UniProtKB">
        <authorList>
            <consortium name="RefSeq"/>
        </authorList>
    </citation>
    <scope>IDENTIFICATION</scope>
    <source>
        <tissue evidence="13">Whole organism</tissue>
    </source>
</reference>
<evidence type="ECO:0000256" key="2">
    <source>
        <dbReference type="ARBA" id="ARBA00022525"/>
    </source>
</evidence>
<evidence type="ECO:0000256" key="7">
    <source>
        <dbReference type="ARBA" id="ARBA00023145"/>
    </source>
</evidence>
<dbReference type="PROSITE" id="PS50240">
    <property type="entry name" value="TRYPSIN_DOM"/>
    <property type="match status" value="1"/>
</dbReference>
<dbReference type="AlphaFoldDB" id="A0A8B7MZX0"/>
<feature type="chain" id="PRO_5034700009" evidence="10">
    <location>
        <begin position="21"/>
        <end position="635"/>
    </location>
</feature>
<evidence type="ECO:0000256" key="4">
    <source>
        <dbReference type="ARBA" id="ARBA00022729"/>
    </source>
</evidence>
<evidence type="ECO:0000256" key="10">
    <source>
        <dbReference type="SAM" id="SignalP"/>
    </source>
</evidence>
<feature type="compositionally biased region" description="Low complexity" evidence="9">
    <location>
        <begin position="272"/>
        <end position="290"/>
    </location>
</feature>
<protein>
    <submittedName>
        <fullName evidence="13">Transmembrane protease serine 9</fullName>
    </submittedName>
</protein>
<evidence type="ECO:0000256" key="5">
    <source>
        <dbReference type="ARBA" id="ARBA00022801"/>
    </source>
</evidence>
<dbReference type="CDD" id="cd00190">
    <property type="entry name" value="Tryp_SPc"/>
    <property type="match status" value="1"/>
</dbReference>
<accession>A0A8B7MZX0</accession>
<keyword evidence="3 13" id="KW-0645">Protease</keyword>
<dbReference type="PROSITE" id="PS00134">
    <property type="entry name" value="TRYPSIN_HIS"/>
    <property type="match status" value="1"/>
</dbReference>
<dbReference type="GO" id="GO:0005576">
    <property type="term" value="C:extracellular region"/>
    <property type="evidence" value="ECO:0007669"/>
    <property type="project" value="UniProtKB-SubCell"/>
</dbReference>
<dbReference type="GO" id="GO:0004252">
    <property type="term" value="F:serine-type endopeptidase activity"/>
    <property type="evidence" value="ECO:0007669"/>
    <property type="project" value="InterPro"/>
</dbReference>
<keyword evidence="7" id="KW-0865">Zymogen</keyword>
<evidence type="ECO:0000256" key="9">
    <source>
        <dbReference type="SAM" id="MobiDB-lite"/>
    </source>
</evidence>
<dbReference type="InterPro" id="IPR001254">
    <property type="entry name" value="Trypsin_dom"/>
</dbReference>
<keyword evidence="12" id="KW-1185">Reference proteome</keyword>
<keyword evidence="8" id="KW-1015">Disulfide bond</keyword>
<dbReference type="PRINTS" id="PR00722">
    <property type="entry name" value="CHYMOTRYPSIN"/>
</dbReference>
<keyword evidence="5" id="KW-0378">Hydrolase</keyword>
<dbReference type="InterPro" id="IPR018114">
    <property type="entry name" value="TRYPSIN_HIS"/>
</dbReference>
<dbReference type="FunFam" id="2.40.10.10:FF:000146">
    <property type="entry name" value="Serine protease 53"/>
    <property type="match status" value="1"/>
</dbReference>
<dbReference type="Proteomes" id="UP000694843">
    <property type="component" value="Unplaced"/>
</dbReference>
<dbReference type="InterPro" id="IPR001314">
    <property type="entry name" value="Peptidase_S1A"/>
</dbReference>
<feature type="signal peptide" evidence="10">
    <location>
        <begin position="1"/>
        <end position="20"/>
    </location>
</feature>
<dbReference type="SUPFAM" id="SSF50494">
    <property type="entry name" value="Trypsin-like serine proteases"/>
    <property type="match status" value="1"/>
</dbReference>
<dbReference type="InterPro" id="IPR043504">
    <property type="entry name" value="Peptidase_S1_PA_chymotrypsin"/>
</dbReference>
<keyword evidence="13" id="KW-0812">Transmembrane</keyword>
<dbReference type="OrthoDB" id="6377254at2759"/>
<organism evidence="12 13">
    <name type="scientific">Hyalella azteca</name>
    <name type="common">Amphipod</name>
    <dbReference type="NCBI Taxonomy" id="294128"/>
    <lineage>
        <taxon>Eukaryota</taxon>
        <taxon>Metazoa</taxon>
        <taxon>Ecdysozoa</taxon>
        <taxon>Arthropoda</taxon>
        <taxon>Crustacea</taxon>
        <taxon>Multicrustacea</taxon>
        <taxon>Malacostraca</taxon>
        <taxon>Eumalacostraca</taxon>
        <taxon>Peracarida</taxon>
        <taxon>Amphipoda</taxon>
        <taxon>Senticaudata</taxon>
        <taxon>Talitrida</taxon>
        <taxon>Talitroidea</taxon>
        <taxon>Hyalellidae</taxon>
        <taxon>Hyalella</taxon>
    </lineage>
</organism>
<feature type="domain" description="Peptidase S1" evidence="11">
    <location>
        <begin position="395"/>
        <end position="635"/>
    </location>
</feature>
<evidence type="ECO:0000259" key="11">
    <source>
        <dbReference type="PROSITE" id="PS50240"/>
    </source>
</evidence>
<evidence type="ECO:0000313" key="13">
    <source>
        <dbReference type="RefSeq" id="XP_018006830.1"/>
    </source>
</evidence>
<feature type="compositionally biased region" description="Low complexity" evidence="9">
    <location>
        <begin position="236"/>
        <end position="246"/>
    </location>
</feature>
<feature type="compositionally biased region" description="Gly residues" evidence="9">
    <location>
        <begin position="247"/>
        <end position="256"/>
    </location>
</feature>
<dbReference type="Gene3D" id="2.40.10.10">
    <property type="entry name" value="Trypsin-like serine proteases"/>
    <property type="match status" value="1"/>
</dbReference>
<dbReference type="PANTHER" id="PTHR24258:SF140">
    <property type="entry name" value="BCDNA.GH08420-RELATED"/>
    <property type="match status" value="1"/>
</dbReference>
<dbReference type="RefSeq" id="XP_018006830.1">
    <property type="nucleotide sequence ID" value="XM_018151341.2"/>
</dbReference>
<gene>
    <name evidence="13" type="primary">LOC108664676</name>
</gene>
<keyword evidence="6" id="KW-0720">Serine protease</keyword>
<evidence type="ECO:0000256" key="6">
    <source>
        <dbReference type="ARBA" id="ARBA00022825"/>
    </source>
</evidence>
<proteinExistence type="predicted"/>
<dbReference type="PANTHER" id="PTHR24258">
    <property type="entry name" value="SERINE PROTEASE-RELATED"/>
    <property type="match status" value="1"/>
</dbReference>
<feature type="region of interest" description="Disordered" evidence="9">
    <location>
        <begin position="228"/>
        <end position="256"/>
    </location>
</feature>
<evidence type="ECO:0000256" key="8">
    <source>
        <dbReference type="ARBA" id="ARBA00023157"/>
    </source>
</evidence>